<name>A0AAP0BHJ7_9ASPA</name>
<dbReference type="EMBL" id="JBBWWQ010000008">
    <property type="protein sequence ID" value="KAK8940460.1"/>
    <property type="molecule type" value="Genomic_DNA"/>
</dbReference>
<dbReference type="Pfam" id="PF13966">
    <property type="entry name" value="zf-RVT"/>
    <property type="match status" value="1"/>
</dbReference>
<dbReference type="InterPro" id="IPR026960">
    <property type="entry name" value="RVT-Znf"/>
</dbReference>
<organism evidence="2 3">
    <name type="scientific">Platanthera zijinensis</name>
    <dbReference type="NCBI Taxonomy" id="2320716"/>
    <lineage>
        <taxon>Eukaryota</taxon>
        <taxon>Viridiplantae</taxon>
        <taxon>Streptophyta</taxon>
        <taxon>Embryophyta</taxon>
        <taxon>Tracheophyta</taxon>
        <taxon>Spermatophyta</taxon>
        <taxon>Magnoliopsida</taxon>
        <taxon>Liliopsida</taxon>
        <taxon>Asparagales</taxon>
        <taxon>Orchidaceae</taxon>
        <taxon>Orchidoideae</taxon>
        <taxon>Orchideae</taxon>
        <taxon>Orchidinae</taxon>
        <taxon>Platanthera</taxon>
    </lineage>
</organism>
<keyword evidence="3" id="KW-1185">Reference proteome</keyword>
<protein>
    <recommendedName>
        <fullName evidence="1">Reverse transcriptase zinc-binding domain-containing protein</fullName>
    </recommendedName>
</protein>
<gene>
    <name evidence="2" type="ORF">KSP39_PZI010503</name>
</gene>
<comment type="caution">
    <text evidence="2">The sequence shown here is derived from an EMBL/GenBank/DDBJ whole genome shotgun (WGS) entry which is preliminary data.</text>
</comment>
<evidence type="ECO:0000313" key="3">
    <source>
        <dbReference type="Proteomes" id="UP001418222"/>
    </source>
</evidence>
<feature type="domain" description="Reverse transcriptase zinc-binding" evidence="1">
    <location>
        <begin position="209"/>
        <end position="291"/>
    </location>
</feature>
<evidence type="ECO:0000313" key="2">
    <source>
        <dbReference type="EMBL" id="KAK8940460.1"/>
    </source>
</evidence>
<reference evidence="2 3" key="1">
    <citation type="journal article" date="2022" name="Nat. Plants">
        <title>Genomes of leafy and leafless Platanthera orchids illuminate the evolution of mycoheterotrophy.</title>
        <authorList>
            <person name="Li M.H."/>
            <person name="Liu K.W."/>
            <person name="Li Z."/>
            <person name="Lu H.C."/>
            <person name="Ye Q.L."/>
            <person name="Zhang D."/>
            <person name="Wang J.Y."/>
            <person name="Li Y.F."/>
            <person name="Zhong Z.M."/>
            <person name="Liu X."/>
            <person name="Yu X."/>
            <person name="Liu D.K."/>
            <person name="Tu X.D."/>
            <person name="Liu B."/>
            <person name="Hao Y."/>
            <person name="Liao X.Y."/>
            <person name="Jiang Y.T."/>
            <person name="Sun W.H."/>
            <person name="Chen J."/>
            <person name="Chen Y.Q."/>
            <person name="Ai Y."/>
            <person name="Zhai J.W."/>
            <person name="Wu S.S."/>
            <person name="Zhou Z."/>
            <person name="Hsiao Y.Y."/>
            <person name="Wu W.L."/>
            <person name="Chen Y.Y."/>
            <person name="Lin Y.F."/>
            <person name="Hsu J.L."/>
            <person name="Li C.Y."/>
            <person name="Wang Z.W."/>
            <person name="Zhao X."/>
            <person name="Zhong W.Y."/>
            <person name="Ma X.K."/>
            <person name="Ma L."/>
            <person name="Huang J."/>
            <person name="Chen G.Z."/>
            <person name="Huang M.Z."/>
            <person name="Huang L."/>
            <person name="Peng D.H."/>
            <person name="Luo Y.B."/>
            <person name="Zou S.Q."/>
            <person name="Chen S.P."/>
            <person name="Lan S."/>
            <person name="Tsai W.C."/>
            <person name="Van de Peer Y."/>
            <person name="Liu Z.J."/>
        </authorList>
    </citation>
    <scope>NUCLEOTIDE SEQUENCE [LARGE SCALE GENOMIC DNA]</scope>
    <source>
        <strain evidence="2">Lor287</strain>
    </source>
</reference>
<evidence type="ECO:0000259" key="1">
    <source>
        <dbReference type="Pfam" id="PF13966"/>
    </source>
</evidence>
<dbReference type="PANTHER" id="PTHR33116:SF80">
    <property type="entry name" value="REVERSE TRANSCRIPTASE ZINC-BINDING DOMAIN-CONTAINING PROTEIN"/>
    <property type="match status" value="1"/>
</dbReference>
<dbReference type="AlphaFoldDB" id="A0AAP0BHJ7"/>
<sequence length="415" mass="49085">MSMINHVFQIHEPPIDIITRIGKIFNKFLWGSQNNNTRKTHLAAWDTLCLPWGEGGIGFRKLKDIIITFSQKLWWKIRKNDSLWTKYMNVKYCLGIHPLFAPVKNTSSVTWVRVSKTKNSAEKYIVWEIGPGNISFWHDNWLGSSSLSQILPTYQHDNKEVAEFLTDHTWDTRKIQFLSCDINMMVSNVPIGIEILDRCIFTLTKSQSFEFKATWQEIGPRGVNLTIGPFWSRALPIKMSFFIWHLIKKFLPAETVMQNRCFHLASKCRCCANIEIIDHLFFSSNMAQAIWKFYLHMFSMEYRKYNSIASFPLYWKTSKPWASKNHVRYVTPFIILWTIWTSRNDDKHRQLKMSPYKIKINIDNLLRSLAKASLITMNREKSQVFEYFNLPKTKARKKNKHRNRKTCFWIKPIPP</sequence>
<dbReference type="Proteomes" id="UP001418222">
    <property type="component" value="Unassembled WGS sequence"/>
</dbReference>
<proteinExistence type="predicted"/>
<dbReference type="PANTHER" id="PTHR33116">
    <property type="entry name" value="REVERSE TRANSCRIPTASE ZINC-BINDING DOMAIN-CONTAINING PROTEIN-RELATED-RELATED"/>
    <property type="match status" value="1"/>
</dbReference>
<accession>A0AAP0BHJ7</accession>